<evidence type="ECO:0008006" key="4">
    <source>
        <dbReference type="Google" id="ProtNLM"/>
    </source>
</evidence>
<evidence type="ECO:0000256" key="1">
    <source>
        <dbReference type="SAM" id="MobiDB-lite"/>
    </source>
</evidence>
<evidence type="ECO:0000313" key="3">
    <source>
        <dbReference type="Proteomes" id="UP000777482"/>
    </source>
</evidence>
<feature type="region of interest" description="Disordered" evidence="1">
    <location>
        <begin position="238"/>
        <end position="270"/>
    </location>
</feature>
<organism evidence="2 3">
    <name type="scientific">Rhodotorula mucilaginosa</name>
    <name type="common">Yeast</name>
    <name type="synonym">Rhodotorula rubra</name>
    <dbReference type="NCBI Taxonomy" id="5537"/>
    <lineage>
        <taxon>Eukaryota</taxon>
        <taxon>Fungi</taxon>
        <taxon>Dikarya</taxon>
        <taxon>Basidiomycota</taxon>
        <taxon>Pucciniomycotina</taxon>
        <taxon>Microbotryomycetes</taxon>
        <taxon>Sporidiobolales</taxon>
        <taxon>Sporidiobolaceae</taxon>
        <taxon>Rhodotorula</taxon>
    </lineage>
</organism>
<dbReference type="AlphaFoldDB" id="A0A9P7B7R0"/>
<comment type="caution">
    <text evidence="2">The sequence shown here is derived from an EMBL/GenBank/DDBJ whole genome shotgun (WGS) entry which is preliminary data.</text>
</comment>
<dbReference type="OrthoDB" id="2535138at2759"/>
<dbReference type="Gene3D" id="3.30.710.10">
    <property type="entry name" value="Potassium Channel Kv1.1, Chain A"/>
    <property type="match status" value="1"/>
</dbReference>
<reference evidence="2 3" key="1">
    <citation type="submission" date="2020-11" db="EMBL/GenBank/DDBJ databases">
        <title>Kefir isolates.</title>
        <authorList>
            <person name="Marcisauskas S."/>
            <person name="Kim Y."/>
            <person name="Blasche S."/>
        </authorList>
    </citation>
    <scope>NUCLEOTIDE SEQUENCE [LARGE SCALE GENOMIC DNA]</scope>
    <source>
        <strain evidence="2 3">KR</strain>
    </source>
</reference>
<keyword evidence="3" id="KW-1185">Reference proteome</keyword>
<dbReference type="Proteomes" id="UP000777482">
    <property type="component" value="Unassembled WGS sequence"/>
</dbReference>
<protein>
    <recommendedName>
        <fullName evidence="4">BTB domain-containing protein</fullName>
    </recommendedName>
</protein>
<gene>
    <name evidence="2" type="ORF">C6P46_002703</name>
</gene>
<sequence length="459" mass="51009">MPTPGKFLRARVEADYNVSISWDFEANLSDLPPEGIEVEPDKLGSVPLRGDWSLRIRNEGDVFHIDVLHGKLAYAAFGQRVTVTGEFAYFADGALRHIVTESAGVRTPQPELHEGHGSVYTAYRFSRSKDQLARLAADGELPHVVQNSLRQYRFSITLKQEPEENVARLDCTPMSDLTKALQLADLLHSPMMDVRLLFRQAGSRELELWTTADFLGKASGYYKALFASGAAETVSLRRSKRQRGPSVVSEQKPPAQAANSDPSVDWEDSDDETDAFLVERDWMSCTTSTQDTAEFDYQQIDVRETAYSTMCAVLLYLQTGHIKFAPIRSSHALFPDELVTKRKAALVEALEEHPTLPPPVSPKSVYRLAHLLERDELQHLALDSFASSLTVSGAADELFSPVSLAYDKLRKVVFDFVVGNWKQVRTTETWNAARAIVISAPSGGATQIVFDVFAAIENT</sequence>
<dbReference type="EMBL" id="PUHQ01000020">
    <property type="protein sequence ID" value="KAG0663364.1"/>
    <property type="molecule type" value="Genomic_DNA"/>
</dbReference>
<name>A0A9P7B7R0_RHOMI</name>
<dbReference type="InterPro" id="IPR011333">
    <property type="entry name" value="SKP1/BTB/POZ_sf"/>
</dbReference>
<evidence type="ECO:0000313" key="2">
    <source>
        <dbReference type="EMBL" id="KAG0663364.1"/>
    </source>
</evidence>
<proteinExistence type="predicted"/>
<accession>A0A9P7B7R0</accession>